<dbReference type="PROSITE" id="PS50191">
    <property type="entry name" value="CRAL_TRIO"/>
    <property type="match status" value="1"/>
</dbReference>
<proteinExistence type="predicted"/>
<dbReference type="Gene3D" id="3.40.525.10">
    <property type="entry name" value="CRAL-TRIO lipid binding domain"/>
    <property type="match status" value="1"/>
</dbReference>
<dbReference type="InterPro" id="IPR036273">
    <property type="entry name" value="CRAL/TRIO_N_dom_sf"/>
</dbReference>
<evidence type="ECO:0000256" key="1">
    <source>
        <dbReference type="SAM" id="Phobius"/>
    </source>
</evidence>
<dbReference type="CDD" id="cd00170">
    <property type="entry name" value="SEC14"/>
    <property type="match status" value="1"/>
</dbReference>
<comment type="caution">
    <text evidence="3">The sequence shown here is derived from an EMBL/GenBank/DDBJ whole genome shotgun (WGS) entry which is preliminary data.</text>
</comment>
<dbReference type="Proteomes" id="UP001567538">
    <property type="component" value="Unassembled WGS sequence"/>
</dbReference>
<accession>A0ABD1H278</accession>
<keyword evidence="1" id="KW-1133">Transmembrane helix</keyword>
<name>A0ABD1H278_SALDI</name>
<dbReference type="PANTHER" id="PTHR46277">
    <property type="entry name" value="OS03G0850700 PROTEIN"/>
    <property type="match status" value="1"/>
</dbReference>
<dbReference type="SUPFAM" id="SSF46938">
    <property type="entry name" value="CRAL/TRIO N-terminal domain"/>
    <property type="match status" value="1"/>
</dbReference>
<dbReference type="EMBL" id="JBEAFC010000007">
    <property type="protein sequence ID" value="KAL1550522.1"/>
    <property type="molecule type" value="Genomic_DNA"/>
</dbReference>
<evidence type="ECO:0000259" key="2">
    <source>
        <dbReference type="PROSITE" id="PS50191"/>
    </source>
</evidence>
<organism evidence="3 4">
    <name type="scientific">Salvia divinorum</name>
    <name type="common">Maria pastora</name>
    <name type="synonym">Diviner's sage</name>
    <dbReference type="NCBI Taxonomy" id="28513"/>
    <lineage>
        <taxon>Eukaryota</taxon>
        <taxon>Viridiplantae</taxon>
        <taxon>Streptophyta</taxon>
        <taxon>Embryophyta</taxon>
        <taxon>Tracheophyta</taxon>
        <taxon>Spermatophyta</taxon>
        <taxon>Magnoliopsida</taxon>
        <taxon>eudicotyledons</taxon>
        <taxon>Gunneridae</taxon>
        <taxon>Pentapetalae</taxon>
        <taxon>asterids</taxon>
        <taxon>lamiids</taxon>
        <taxon>Lamiales</taxon>
        <taxon>Lamiaceae</taxon>
        <taxon>Nepetoideae</taxon>
        <taxon>Mentheae</taxon>
        <taxon>Salviinae</taxon>
        <taxon>Salvia</taxon>
        <taxon>Salvia subgen. Calosphace</taxon>
    </lineage>
</organism>
<keyword evidence="1" id="KW-0472">Membrane</keyword>
<dbReference type="InterPro" id="IPR001251">
    <property type="entry name" value="CRAL-TRIO_dom"/>
</dbReference>
<evidence type="ECO:0000313" key="3">
    <source>
        <dbReference type="EMBL" id="KAL1550522.1"/>
    </source>
</evidence>
<dbReference type="Pfam" id="PF00650">
    <property type="entry name" value="CRAL_TRIO"/>
    <property type="match status" value="1"/>
</dbReference>
<gene>
    <name evidence="3" type="ORF">AAHA92_18471</name>
</gene>
<dbReference type="InterPro" id="IPR036865">
    <property type="entry name" value="CRAL-TRIO_dom_sf"/>
</dbReference>
<dbReference type="SUPFAM" id="SSF52087">
    <property type="entry name" value="CRAL/TRIO domain"/>
    <property type="match status" value="1"/>
</dbReference>
<reference evidence="3 4" key="1">
    <citation type="submission" date="2024-06" db="EMBL/GenBank/DDBJ databases">
        <title>A chromosome level genome sequence of Diviner's sage (Salvia divinorum).</title>
        <authorList>
            <person name="Ford S.A."/>
            <person name="Ro D.-K."/>
            <person name="Ness R.W."/>
            <person name="Phillips M.A."/>
        </authorList>
    </citation>
    <scope>NUCLEOTIDE SEQUENCE [LARGE SCALE GENOMIC DNA]</scope>
    <source>
        <strain evidence="3">SAF-2024a</strain>
        <tissue evidence="3">Leaf</tissue>
    </source>
</reference>
<evidence type="ECO:0000313" key="4">
    <source>
        <dbReference type="Proteomes" id="UP001567538"/>
    </source>
</evidence>
<keyword evidence="4" id="KW-1185">Reference proteome</keyword>
<protein>
    <submittedName>
        <fullName evidence="3">Phosphatidylinositol transfer protein 3-like isoform X1</fullName>
    </submittedName>
</protein>
<dbReference type="AlphaFoldDB" id="A0ABD1H278"/>
<feature type="domain" description="CRAL-TRIO" evidence="2">
    <location>
        <begin position="76"/>
        <end position="241"/>
    </location>
</feature>
<dbReference type="SMART" id="SM00516">
    <property type="entry name" value="SEC14"/>
    <property type="match status" value="1"/>
</dbReference>
<dbReference type="PANTHER" id="PTHR46277:SF3">
    <property type="entry name" value="BINDING PROTEIN, PUTATIVE-RELATED"/>
    <property type="match status" value="1"/>
</dbReference>
<feature type="transmembrane region" description="Helical" evidence="1">
    <location>
        <begin position="177"/>
        <end position="196"/>
    </location>
</feature>
<keyword evidence="1" id="KW-0812">Transmembrane</keyword>
<sequence length="245" mass="28444">MSIYTPLLSDYQDEDGKVEAMRALVEAQDPSAKEVSDETIGRFLRDRNLDVKKGSLMLLKYLKWRRDFVPNGCFSRYDVIYRRVPSDVLYLQGYDKIGHPILVALLGNHRPVPNMDDLQRYIVYAIDKTCSRIPSGQEKFALILDMKGYGSLDCTDDFRVVMRLLQDYYPERLGKVFFVHLPWFMLAFFNTIFLCLGKTTKTKIEFLGSKRIKARMIKSLIKDIDESQLPVRYGGKLHLVSIEHN</sequence>